<accession>A0AAD9QBD7</accession>
<feature type="transmembrane region" description="Helical" evidence="1">
    <location>
        <begin position="102"/>
        <end position="124"/>
    </location>
</feature>
<evidence type="ECO:0000313" key="3">
    <source>
        <dbReference type="Proteomes" id="UP001249851"/>
    </source>
</evidence>
<keyword evidence="3" id="KW-1185">Reference proteome</keyword>
<dbReference type="EMBL" id="JARQWQ010000048">
    <property type="protein sequence ID" value="KAK2557755.1"/>
    <property type="molecule type" value="Genomic_DNA"/>
</dbReference>
<keyword evidence="1" id="KW-0472">Membrane</keyword>
<reference evidence="2" key="2">
    <citation type="journal article" date="2023" name="Science">
        <title>Genomic signatures of disease resistance in endangered staghorn corals.</title>
        <authorList>
            <person name="Vollmer S.V."/>
            <person name="Selwyn J.D."/>
            <person name="Despard B.A."/>
            <person name="Roesel C.L."/>
        </authorList>
    </citation>
    <scope>NUCLEOTIDE SEQUENCE</scope>
    <source>
        <strain evidence="2">K2</strain>
    </source>
</reference>
<name>A0AAD9QBD7_ACRCE</name>
<evidence type="ECO:0000313" key="2">
    <source>
        <dbReference type="EMBL" id="KAK2557755.1"/>
    </source>
</evidence>
<protein>
    <submittedName>
        <fullName evidence="2">Uncharacterized protein</fullName>
    </submittedName>
</protein>
<keyword evidence="1" id="KW-0812">Transmembrane</keyword>
<dbReference type="AlphaFoldDB" id="A0AAD9QBD7"/>
<keyword evidence="1" id="KW-1133">Transmembrane helix</keyword>
<reference evidence="2" key="1">
    <citation type="journal article" date="2023" name="G3 (Bethesda)">
        <title>Whole genome assembly and annotation of the endangered Caribbean coral Acropora cervicornis.</title>
        <authorList>
            <person name="Selwyn J.D."/>
            <person name="Vollmer S.V."/>
        </authorList>
    </citation>
    <scope>NUCLEOTIDE SEQUENCE</scope>
    <source>
        <strain evidence="2">K2</strain>
    </source>
</reference>
<gene>
    <name evidence="2" type="ORF">P5673_020120</name>
</gene>
<feature type="non-terminal residue" evidence="2">
    <location>
        <position position="125"/>
    </location>
</feature>
<comment type="caution">
    <text evidence="2">The sequence shown here is derived from an EMBL/GenBank/DDBJ whole genome shotgun (WGS) entry which is preliminary data.</text>
</comment>
<proteinExistence type="predicted"/>
<dbReference type="Proteomes" id="UP001249851">
    <property type="component" value="Unassembled WGS sequence"/>
</dbReference>
<sequence>KFLLLDTDRRYTESNSCGRCFVVDPERHPRQRHHHDGWNIDLYEGSTGEAWVFVLPVAIFFLKEKKKLVLLNLNVYNRPPHFQDIEAEFFNFMVSAKSKAHLLHCAVFLLIPTHTYFLPAVFLYL</sequence>
<evidence type="ECO:0000256" key="1">
    <source>
        <dbReference type="SAM" id="Phobius"/>
    </source>
</evidence>
<organism evidence="2 3">
    <name type="scientific">Acropora cervicornis</name>
    <name type="common">Staghorn coral</name>
    <dbReference type="NCBI Taxonomy" id="6130"/>
    <lineage>
        <taxon>Eukaryota</taxon>
        <taxon>Metazoa</taxon>
        <taxon>Cnidaria</taxon>
        <taxon>Anthozoa</taxon>
        <taxon>Hexacorallia</taxon>
        <taxon>Scleractinia</taxon>
        <taxon>Astrocoeniina</taxon>
        <taxon>Acroporidae</taxon>
        <taxon>Acropora</taxon>
    </lineage>
</organism>